<dbReference type="AlphaFoldDB" id="A0A1R3TF40"/>
<keyword evidence="4" id="KW-1185">Reference proteome</keyword>
<dbReference type="PROSITE" id="PS50943">
    <property type="entry name" value="HTH_CROC1"/>
    <property type="match status" value="1"/>
</dbReference>
<dbReference type="KEGG" id="psac:PSM36_3481"/>
<dbReference type="GO" id="GO:0005829">
    <property type="term" value="C:cytosol"/>
    <property type="evidence" value="ECO:0007669"/>
    <property type="project" value="TreeGrafter"/>
</dbReference>
<dbReference type="CDD" id="cd00093">
    <property type="entry name" value="HTH_XRE"/>
    <property type="match status" value="1"/>
</dbReference>
<name>A0A1R3TF40_9BACT</name>
<dbReference type="STRING" id="1642647.PSM36_3481"/>
<dbReference type="InterPro" id="IPR050807">
    <property type="entry name" value="TransReg_Diox_bact_type"/>
</dbReference>
<dbReference type="RefSeq" id="WP_076931927.1">
    <property type="nucleotide sequence ID" value="NZ_DAMBAO010000001.1"/>
</dbReference>
<dbReference type="EMBL" id="LT605205">
    <property type="protein sequence ID" value="SCD22264.1"/>
    <property type="molecule type" value="Genomic_DNA"/>
</dbReference>
<dbReference type="Pfam" id="PF01381">
    <property type="entry name" value="HTH_3"/>
    <property type="match status" value="1"/>
</dbReference>
<evidence type="ECO:0000313" key="3">
    <source>
        <dbReference type="EMBL" id="SCD22264.1"/>
    </source>
</evidence>
<dbReference type="PANTHER" id="PTHR46797">
    <property type="entry name" value="HTH-TYPE TRANSCRIPTIONAL REGULATOR"/>
    <property type="match status" value="1"/>
</dbReference>
<dbReference type="GO" id="GO:0003700">
    <property type="term" value="F:DNA-binding transcription factor activity"/>
    <property type="evidence" value="ECO:0007669"/>
    <property type="project" value="TreeGrafter"/>
</dbReference>
<evidence type="ECO:0000313" key="4">
    <source>
        <dbReference type="Proteomes" id="UP000187464"/>
    </source>
</evidence>
<protein>
    <submittedName>
        <fullName evidence="3">Helix-turn-helix XRE-family like proteins</fullName>
    </submittedName>
</protein>
<keyword evidence="1" id="KW-0238">DNA-binding</keyword>
<dbReference type="SMART" id="SM00530">
    <property type="entry name" value="HTH_XRE"/>
    <property type="match status" value="1"/>
</dbReference>
<dbReference type="Gene3D" id="1.10.260.40">
    <property type="entry name" value="lambda repressor-like DNA-binding domains"/>
    <property type="match status" value="1"/>
</dbReference>
<dbReference type="PANTHER" id="PTHR46797:SF1">
    <property type="entry name" value="METHYLPHOSPHONATE SYNTHASE"/>
    <property type="match status" value="1"/>
</dbReference>
<dbReference type="InterPro" id="IPR010982">
    <property type="entry name" value="Lambda_DNA-bd_dom_sf"/>
</dbReference>
<gene>
    <name evidence="3" type="ORF">PSM36_3481</name>
</gene>
<organism evidence="3 4">
    <name type="scientific">Proteiniphilum saccharofermentans</name>
    <dbReference type="NCBI Taxonomy" id="1642647"/>
    <lineage>
        <taxon>Bacteria</taxon>
        <taxon>Pseudomonadati</taxon>
        <taxon>Bacteroidota</taxon>
        <taxon>Bacteroidia</taxon>
        <taxon>Bacteroidales</taxon>
        <taxon>Dysgonomonadaceae</taxon>
        <taxon>Proteiniphilum</taxon>
    </lineage>
</organism>
<evidence type="ECO:0000256" key="1">
    <source>
        <dbReference type="ARBA" id="ARBA00023125"/>
    </source>
</evidence>
<sequence>MNKKEFEIHDLSAELEKEFGKPGTPERAEFDERAYAFYTGQVILDARKSEKITQTELAKRLGVDKSYISKIENGIVNPSVGFFYRIMNALNLRIEITRQVG</sequence>
<dbReference type="InterPro" id="IPR001387">
    <property type="entry name" value="Cro/C1-type_HTH"/>
</dbReference>
<dbReference type="Proteomes" id="UP000187464">
    <property type="component" value="Chromosome I"/>
</dbReference>
<dbReference type="GO" id="GO:0003677">
    <property type="term" value="F:DNA binding"/>
    <property type="evidence" value="ECO:0007669"/>
    <property type="project" value="UniProtKB-KW"/>
</dbReference>
<dbReference type="SUPFAM" id="SSF47413">
    <property type="entry name" value="lambda repressor-like DNA-binding domains"/>
    <property type="match status" value="1"/>
</dbReference>
<accession>A0A1R3TF40</accession>
<reference evidence="3 4" key="1">
    <citation type="submission" date="2016-08" db="EMBL/GenBank/DDBJ databases">
        <authorList>
            <person name="Seilhamer J.J."/>
        </authorList>
    </citation>
    <scope>NUCLEOTIDE SEQUENCE [LARGE SCALE GENOMIC DNA]</scope>
    <source>
        <strain evidence="3">M3/6</strain>
    </source>
</reference>
<proteinExistence type="predicted"/>
<feature type="domain" description="HTH cro/C1-type" evidence="2">
    <location>
        <begin position="43"/>
        <end position="97"/>
    </location>
</feature>
<evidence type="ECO:0000259" key="2">
    <source>
        <dbReference type="PROSITE" id="PS50943"/>
    </source>
</evidence>